<dbReference type="EMBL" id="NIDE01000019">
    <property type="protein sequence ID" value="OWK34812.1"/>
    <property type="molecule type" value="Genomic_DNA"/>
</dbReference>
<organism evidence="1 2">
    <name type="scientific">Fimbriiglobus ruber</name>
    <dbReference type="NCBI Taxonomy" id="1908690"/>
    <lineage>
        <taxon>Bacteria</taxon>
        <taxon>Pseudomonadati</taxon>
        <taxon>Planctomycetota</taxon>
        <taxon>Planctomycetia</taxon>
        <taxon>Gemmatales</taxon>
        <taxon>Gemmataceae</taxon>
        <taxon>Fimbriiglobus</taxon>
    </lineage>
</organism>
<proteinExistence type="predicted"/>
<reference evidence="2" key="1">
    <citation type="submission" date="2017-06" db="EMBL/GenBank/DDBJ databases">
        <title>Genome analysis of Fimbriiglobus ruber SP5, the first member of the order Planctomycetales with confirmed chitinolytic capability.</title>
        <authorList>
            <person name="Ravin N.V."/>
            <person name="Rakitin A.L."/>
            <person name="Ivanova A.A."/>
            <person name="Beletsky A.V."/>
            <person name="Kulichevskaya I.S."/>
            <person name="Mardanov A.V."/>
            <person name="Dedysh S.N."/>
        </authorList>
    </citation>
    <scope>NUCLEOTIDE SEQUENCE [LARGE SCALE GENOMIC DNA]</scope>
    <source>
        <strain evidence="2">SP5</strain>
    </source>
</reference>
<evidence type="ECO:0000313" key="2">
    <source>
        <dbReference type="Proteomes" id="UP000214646"/>
    </source>
</evidence>
<protein>
    <submittedName>
        <fullName evidence="1">Uncharacterized protein</fullName>
    </submittedName>
</protein>
<comment type="caution">
    <text evidence="1">The sequence shown here is derived from an EMBL/GenBank/DDBJ whole genome shotgun (WGS) entry which is preliminary data.</text>
</comment>
<gene>
    <name evidence="1" type="ORF">FRUB_09654</name>
</gene>
<dbReference type="Proteomes" id="UP000214646">
    <property type="component" value="Unassembled WGS sequence"/>
</dbReference>
<accession>A0A225CZY4</accession>
<dbReference type="AlphaFoldDB" id="A0A225CZY4"/>
<name>A0A225CZY4_9BACT</name>
<evidence type="ECO:0000313" key="1">
    <source>
        <dbReference type="EMBL" id="OWK34812.1"/>
    </source>
</evidence>
<sequence>MLLISRLCARLRQNETGGQKADDRMVIAGAADSKDRFSDG</sequence>
<keyword evidence="2" id="KW-1185">Reference proteome</keyword>